<protein>
    <submittedName>
        <fullName evidence="1">Uncharacterized protein</fullName>
    </submittedName>
</protein>
<dbReference type="Proteomes" id="UP001164250">
    <property type="component" value="Chromosome 4"/>
</dbReference>
<evidence type="ECO:0000313" key="2">
    <source>
        <dbReference type="Proteomes" id="UP001164250"/>
    </source>
</evidence>
<gene>
    <name evidence="1" type="ORF">Patl1_21833</name>
</gene>
<name>A0ACC1BKF6_9ROSI</name>
<dbReference type="EMBL" id="CM047900">
    <property type="protein sequence ID" value="KAJ0099446.1"/>
    <property type="molecule type" value="Genomic_DNA"/>
</dbReference>
<reference evidence="2" key="1">
    <citation type="journal article" date="2023" name="G3 (Bethesda)">
        <title>Genome assembly and association tests identify interacting loci associated with vigor, precocity, and sex in interspecific pistachio rootstocks.</title>
        <authorList>
            <person name="Palmer W."/>
            <person name="Jacygrad E."/>
            <person name="Sagayaradj S."/>
            <person name="Cavanaugh K."/>
            <person name="Han R."/>
            <person name="Bertier L."/>
            <person name="Beede B."/>
            <person name="Kafkas S."/>
            <person name="Golino D."/>
            <person name="Preece J."/>
            <person name="Michelmore R."/>
        </authorList>
    </citation>
    <scope>NUCLEOTIDE SEQUENCE [LARGE SCALE GENOMIC DNA]</scope>
</reference>
<comment type="caution">
    <text evidence="1">The sequence shown here is derived from an EMBL/GenBank/DDBJ whole genome shotgun (WGS) entry which is preliminary data.</text>
</comment>
<organism evidence="1 2">
    <name type="scientific">Pistacia atlantica</name>
    <dbReference type="NCBI Taxonomy" id="434234"/>
    <lineage>
        <taxon>Eukaryota</taxon>
        <taxon>Viridiplantae</taxon>
        <taxon>Streptophyta</taxon>
        <taxon>Embryophyta</taxon>
        <taxon>Tracheophyta</taxon>
        <taxon>Spermatophyta</taxon>
        <taxon>Magnoliopsida</taxon>
        <taxon>eudicotyledons</taxon>
        <taxon>Gunneridae</taxon>
        <taxon>Pentapetalae</taxon>
        <taxon>rosids</taxon>
        <taxon>malvids</taxon>
        <taxon>Sapindales</taxon>
        <taxon>Anacardiaceae</taxon>
        <taxon>Pistacia</taxon>
    </lineage>
</organism>
<evidence type="ECO:0000313" key="1">
    <source>
        <dbReference type="EMBL" id="KAJ0099446.1"/>
    </source>
</evidence>
<accession>A0ACC1BKF6</accession>
<keyword evidence="2" id="KW-1185">Reference proteome</keyword>
<proteinExistence type="predicted"/>
<sequence length="443" mass="49716">MESLDCKVLIKFHAKDTMVKKCGIHFLYVEDYGEPLETSGGSVDNAKKKGKEKEKNELQCCKLQISNSFDGISSLRPRFMSISKLDIWCLEARYWKLKRNALREIVKTDSLDLGQPFFVKCELFSKGRDHSIIAIGSIQGWFEGDTTHYIKSDHVFLGYDCVMYADQASYLRSGNARCNDESQSSALSTTRDLQSSCFNSFDLNEIPQHSVGSTVNSATIKSSYADSNVVLSNGSTCCDDEPQSCGISTTRDWNSNSFVLPDLNQFPEDSVESMVNVATINKSGCVDDEQQSCGVSTTYDWQFGRFTSLDLNELPQDIVEPTVNVATINRIGYCDDEQKYYGISISCDGTSSRLTTLDLNELPQDFIASMNNVATINEPQPISCFCFMNILVSKLKDFLLRCEDDKEAEGLNPSTSQPTGFAVFDRDDEDELQPKRLKEFKFF</sequence>